<dbReference type="Pfam" id="PF00109">
    <property type="entry name" value="ketoacyl-synt"/>
    <property type="match status" value="4"/>
</dbReference>
<dbReference type="EMBL" id="BAABAL010000003">
    <property type="protein sequence ID" value="GAA3986902.1"/>
    <property type="molecule type" value="Genomic_DNA"/>
</dbReference>
<dbReference type="InterPro" id="IPR001227">
    <property type="entry name" value="Ac_transferase_dom_sf"/>
</dbReference>
<evidence type="ECO:0000259" key="11">
    <source>
        <dbReference type="PROSITE" id="PS50075"/>
    </source>
</evidence>
<dbReference type="InterPro" id="IPR015083">
    <property type="entry name" value="NorB/c/GfsB-D-like_docking"/>
</dbReference>
<keyword evidence="8" id="KW-0012">Acyltransferase</keyword>
<feature type="region of interest" description="C-terminal hotdog fold" evidence="9">
    <location>
        <begin position="4660"/>
        <end position="4799"/>
    </location>
</feature>
<feature type="domain" description="PKS/mFAS DH" evidence="13">
    <location>
        <begin position="6538"/>
        <end position="6803"/>
    </location>
</feature>
<feature type="active site" description="Proton donor; for dehydratase activity" evidence="9">
    <location>
        <position position="1113"/>
    </location>
</feature>
<dbReference type="SMART" id="SM00822">
    <property type="entry name" value="PKS_KR"/>
    <property type="match status" value="4"/>
</dbReference>
<dbReference type="SUPFAM" id="SSF55048">
    <property type="entry name" value="Probable ACP-binding domain of malonyl-CoA ACP transacylase"/>
    <property type="match status" value="4"/>
</dbReference>
<keyword evidence="6" id="KW-0045">Antibiotic biosynthesis</keyword>
<dbReference type="Gene3D" id="3.40.50.11460">
    <property type="match status" value="1"/>
</dbReference>
<dbReference type="InterPro" id="IPR055123">
    <property type="entry name" value="SpnB-like_Rossmann"/>
</dbReference>
<feature type="domain" description="PKS/mFAS DH" evidence="13">
    <location>
        <begin position="4527"/>
        <end position="4799"/>
    </location>
</feature>
<keyword evidence="3" id="KW-0596">Phosphopantetheine</keyword>
<feature type="region of interest" description="C-terminal hotdog fold" evidence="9">
    <location>
        <begin position="1052"/>
        <end position="1189"/>
    </location>
</feature>
<gene>
    <name evidence="14" type="ORF">GCM10022247_01550</name>
</gene>
<dbReference type="InterPro" id="IPR014031">
    <property type="entry name" value="Ketoacyl_synth_C"/>
</dbReference>
<feature type="region of interest" description="C-terminal hotdog fold" evidence="9">
    <location>
        <begin position="3024"/>
        <end position="3156"/>
    </location>
</feature>
<reference evidence="15" key="1">
    <citation type="journal article" date="2019" name="Int. J. Syst. Evol. Microbiol.">
        <title>The Global Catalogue of Microorganisms (GCM) 10K type strain sequencing project: providing services to taxonomists for standard genome sequencing and annotation.</title>
        <authorList>
            <consortium name="The Broad Institute Genomics Platform"/>
            <consortium name="The Broad Institute Genome Sequencing Center for Infectious Disease"/>
            <person name="Wu L."/>
            <person name="Ma J."/>
        </authorList>
    </citation>
    <scope>NUCLEOTIDE SEQUENCE [LARGE SCALE GENOMIC DNA]</scope>
    <source>
        <strain evidence="15">JCM 17342</strain>
    </source>
</reference>
<dbReference type="Pfam" id="PF08990">
    <property type="entry name" value="Docking"/>
    <property type="match status" value="1"/>
</dbReference>
<dbReference type="InterPro" id="IPR049551">
    <property type="entry name" value="PKS_DH_C"/>
</dbReference>
<dbReference type="Pfam" id="PF22953">
    <property type="entry name" value="SpnB_Rossmann"/>
    <property type="match status" value="4"/>
</dbReference>
<dbReference type="InterPro" id="IPR049552">
    <property type="entry name" value="PKS_DH_N"/>
</dbReference>
<dbReference type="Gene3D" id="3.30.70.3290">
    <property type="match status" value="4"/>
</dbReference>
<dbReference type="Gene3D" id="3.40.47.10">
    <property type="match status" value="4"/>
</dbReference>
<feature type="domain" description="PKS/mFAS DH" evidence="13">
    <location>
        <begin position="919"/>
        <end position="1189"/>
    </location>
</feature>
<feature type="domain" description="Ketosynthase family 3 (KS3)" evidence="12">
    <location>
        <begin position="2029"/>
        <end position="2455"/>
    </location>
</feature>
<dbReference type="PANTHER" id="PTHR43775:SF51">
    <property type="entry name" value="INACTIVE PHENOLPHTHIOCEROL SYNTHESIS POLYKETIDE SYNTHASE TYPE I PKS1-RELATED"/>
    <property type="match status" value="1"/>
</dbReference>
<keyword evidence="15" id="KW-1185">Reference proteome</keyword>
<dbReference type="Pfam" id="PF00550">
    <property type="entry name" value="PP-binding"/>
    <property type="match status" value="4"/>
</dbReference>
<dbReference type="PROSITE" id="PS52004">
    <property type="entry name" value="KS3_2"/>
    <property type="match status" value="4"/>
</dbReference>
<dbReference type="InterPro" id="IPR032821">
    <property type="entry name" value="PKS_assoc"/>
</dbReference>
<feature type="active site" description="Proton acceptor; for dehydratase activity" evidence="9">
    <location>
        <position position="4559"/>
    </location>
</feature>
<dbReference type="Pfam" id="PF13602">
    <property type="entry name" value="ADH_zinc_N_2"/>
    <property type="match status" value="2"/>
</dbReference>
<dbReference type="SMART" id="SM00826">
    <property type="entry name" value="PKS_DH"/>
    <property type="match status" value="4"/>
</dbReference>
<dbReference type="InterPro" id="IPR020843">
    <property type="entry name" value="ER"/>
</dbReference>
<dbReference type="Pfam" id="PF21089">
    <property type="entry name" value="PKS_DH_N"/>
    <property type="match status" value="4"/>
</dbReference>
<feature type="region of interest" description="Disordered" evidence="10">
    <location>
        <begin position="1"/>
        <end position="30"/>
    </location>
</feature>
<feature type="active site" description="Proton acceptor; for dehydratase activity" evidence="9">
    <location>
        <position position="6570"/>
    </location>
</feature>
<dbReference type="Proteomes" id="UP001501747">
    <property type="component" value="Unassembled WGS sequence"/>
</dbReference>
<feature type="region of interest" description="N-terminal hotdog fold" evidence="9">
    <location>
        <begin position="4527"/>
        <end position="4648"/>
    </location>
</feature>
<dbReference type="InterPro" id="IPR009081">
    <property type="entry name" value="PP-bd_ACP"/>
</dbReference>
<dbReference type="PANTHER" id="PTHR43775">
    <property type="entry name" value="FATTY ACID SYNTHASE"/>
    <property type="match status" value="1"/>
</dbReference>
<evidence type="ECO:0000256" key="9">
    <source>
        <dbReference type="PROSITE-ProRule" id="PRU01363"/>
    </source>
</evidence>
<dbReference type="SUPFAM" id="SSF47336">
    <property type="entry name" value="ACP-like"/>
    <property type="match status" value="4"/>
</dbReference>
<protein>
    <submittedName>
        <fullName evidence="14">Uncharacterized protein</fullName>
    </submittedName>
</protein>
<dbReference type="InterPro" id="IPR006162">
    <property type="entry name" value="Ppantetheine_attach_site"/>
</dbReference>
<dbReference type="SMART" id="SM01294">
    <property type="entry name" value="PKS_PP_betabranch"/>
    <property type="match status" value="4"/>
</dbReference>
<comment type="pathway">
    <text evidence="2">Antibiotic biosynthesis.</text>
</comment>
<evidence type="ECO:0000313" key="14">
    <source>
        <dbReference type="EMBL" id="GAA3986902.1"/>
    </source>
</evidence>
<evidence type="ECO:0000256" key="2">
    <source>
        <dbReference type="ARBA" id="ARBA00004792"/>
    </source>
</evidence>
<feature type="region of interest" description="N-terminal hotdog fold" evidence="9">
    <location>
        <begin position="6538"/>
        <end position="6658"/>
    </location>
</feature>
<dbReference type="Gene3D" id="1.10.1200.10">
    <property type="entry name" value="ACP-like"/>
    <property type="match status" value="4"/>
</dbReference>
<dbReference type="SMART" id="SM00825">
    <property type="entry name" value="PKS_KS"/>
    <property type="match status" value="4"/>
</dbReference>
<dbReference type="RefSeq" id="WP_344870452.1">
    <property type="nucleotide sequence ID" value="NZ_BAABAL010000003.1"/>
</dbReference>
<name>A0ABP7QS26_9PSEU</name>
<feature type="active site" description="Proton acceptor; for dehydratase activity" evidence="9">
    <location>
        <position position="2925"/>
    </location>
</feature>
<dbReference type="SUPFAM" id="SSF51735">
    <property type="entry name" value="NAD(P)-binding Rossmann-fold domains"/>
    <property type="match status" value="10"/>
</dbReference>
<dbReference type="InterPro" id="IPR020806">
    <property type="entry name" value="PKS_PP-bd"/>
</dbReference>
<dbReference type="Gene3D" id="3.90.180.10">
    <property type="entry name" value="Medium-chain alcohol dehydrogenases, catalytic domain"/>
    <property type="match status" value="2"/>
</dbReference>
<dbReference type="InterPro" id="IPR018201">
    <property type="entry name" value="Ketoacyl_synth_AS"/>
</dbReference>
<evidence type="ECO:0000256" key="5">
    <source>
        <dbReference type="ARBA" id="ARBA00022679"/>
    </source>
</evidence>
<comment type="cofactor">
    <cofactor evidence="1">
        <name>pantetheine 4'-phosphate</name>
        <dbReference type="ChEBI" id="CHEBI:47942"/>
    </cofactor>
</comment>
<dbReference type="InterPro" id="IPR013154">
    <property type="entry name" value="ADH-like_N"/>
</dbReference>
<feature type="region of interest" description="N-terminal hotdog fold" evidence="9">
    <location>
        <begin position="919"/>
        <end position="1040"/>
    </location>
</feature>
<dbReference type="InterPro" id="IPR042104">
    <property type="entry name" value="PKS_dehydratase_sf"/>
</dbReference>
<dbReference type="Pfam" id="PF08240">
    <property type="entry name" value="ADH_N"/>
    <property type="match status" value="2"/>
</dbReference>
<dbReference type="PROSITE" id="PS00606">
    <property type="entry name" value="KS3_1"/>
    <property type="match status" value="4"/>
</dbReference>
<dbReference type="InterPro" id="IPR002364">
    <property type="entry name" value="Quin_OxRdtase/zeta-crystal_CS"/>
</dbReference>
<dbReference type="PROSITE" id="PS50075">
    <property type="entry name" value="CARRIER"/>
    <property type="match status" value="4"/>
</dbReference>
<dbReference type="Gene3D" id="3.40.366.10">
    <property type="entry name" value="Malonyl-Coenzyme A Acyl Carrier Protein, domain 2"/>
    <property type="match status" value="4"/>
</dbReference>
<comment type="caution">
    <text evidence="14">The sequence shown here is derived from an EMBL/GenBank/DDBJ whole genome shotgun (WGS) entry which is preliminary data.</text>
</comment>
<evidence type="ECO:0000256" key="7">
    <source>
        <dbReference type="ARBA" id="ARBA00023268"/>
    </source>
</evidence>
<evidence type="ECO:0000313" key="15">
    <source>
        <dbReference type="Proteomes" id="UP001501747"/>
    </source>
</evidence>
<dbReference type="SMART" id="SM00827">
    <property type="entry name" value="PKS_AT"/>
    <property type="match status" value="4"/>
</dbReference>
<sequence length="7389" mass="770540">MSSATGGTPAPGRPARAGTESHAGASTAENNKLRDYLTRVTGELHTAKLRLREAEEKDFEPVAIVGMACRFPGADSPESFWRMIADGVDGVSEFPTDRGWDLDRLYNPDPDNLGTSYVRSGGFLAAAGEFDAELFGISPREALAMDPQQRLLLETSWEAFERAGIDPTSLKGSRTGVFAGTNGQDYGRTITEPMEGIEGYLGTGISGSVLSGRLSYVFGLEGPAVTIDTACSSSLVAMHLAVQALRSGECSLALAGGVSVMSGPDAFVEFSRQRGLARDGRVKAFSASSDGTGWGEGAGMLLLEKLSDARRNGHPVLAILRGSAVNQDGASNGLTAPNGPSQQRVIRQALANARLSTKDIDAVDAHGTGTTLGDPIEAQALLATYGQGRAEPLWVGSVKSNIGHTQAAAGVASVIKMVMAIRHGVLPQSLHIDAPTPHVDWTAGAVSLLSTARDWPAVDRPRRAGVSSFGISGTNSHVIVEEAPALVEEASEPTASLLGSHVPWVVSGKTPEALQAQAARLLSIVDSVDPIDLGRALASTRARLDHRAVAFGVEQLRALADGSPGAVTGQVTGGQLAVLFTGQGSQRLGMGKALYEAFPVFATAYDEVLALLPPLTGDLDQTGNAQPAIFALEVALYRLIESLGVRPDFLAGHSIGELAAAHVAGVWSLEDAARIVTARGQLMQALPSGGAMIAVQATEDEVRAALVPGVDIAAINGPRAVVISGVEEAVLAVAAQFKERKTKRLSVSHAFHSGLMDGMLGEFGKVVASATASAPTIQIVSTLTGRAASTEELSSVDYWVRHVRESVRFANAVVTLGEAGVTKFLELGPDGVLSAAGADSADGTFIAVLRKDRDEPQTFVNALASLFVDGGTVDWAAAFEGPARHVDLPTYAFQRRHYWLPMQRATGDASGLGLGSLDHPLLGASVSLADADGFLFTGRLSTSTHSWLADHVVLGRVVVPGTALVELAVRAADEVGCGVLEELTLQAPLVLPEEGGVQVQLAVAAPDEAGRRTLTLHSRRDDGAWTLHAIGSVTPSAAPADFSLAEWPPAGVTAAAVESLYDDFDATGLSYGPAFRGLTAAWTRDEEIFAEVELPEAVQGEAGKFGLHPALLDAALHSLVVGESSGSGARLPFAWSGVSLHASGASALRVHVKITGKDVVSLRVADTTGAPVATVDSLALRAVSAEQIQAAGAGEQDSLYRVDWAQVPLAQGAAPAYAVHRVVGEDGDVVSATHTATHDVLRVLQDFLAAEGESKLVIHTTGAVMDVTDLPAAAVWGMVRVAQAESPDRIVLIDAPDTAKFDEIVASGEAQAAVRGAEVFVPRLTTMAGSGVIVPPAEGTWRLGMSGKGTLDHLVLEPIERKPLEPTHVRIGVRAAGVNFRDVLNVLGMYPGDAGLLGNEVAGVVTEVGSDVTDLAPGDKVMGLAFGGIGPMAVTDRPMLTRVPNGWSFEEAASVPLVFLTAYYGLRDLGGLKAGESVLIHAAAGGVGMAATQIAKHLGATVYGTASKGKWHVLREQGIEHIASSRTTDFEQEFLSISDGRGVDVVLDALAGEFVDASLRLMPRGGRFLEMGKTDIREQDEIDKQYPGVEYQAFDLIEAEASRVASMWAELIELFDAGVLKPLPIKTWDVRRAPEAFRFISQAKHIGKVVLTVERGLDPEGTVLITGGTGGLGKLFARHMITSHGVKNLVLTSRRGADAPGASALVEELSSLGASVRVAACDVADRDAVSVLLGGIPDLTGVIHTAGVLDDGMITSLTPERVDTVFGPKVDAAWHLHELTRDRDLAMFALFSSAAGLLGNPGQGNYTAANGFLDALASHRRDQGLPAQSLAWGLWVGGMAGTLSEAELARMKGSGTGALTHEEGVELFDAAHATGLSVAAPMKLDLPELEAFARTASLPPLLRGLVRGTRRAAQSGEAQGSSLAKRLAGLTEAEQDRLLLDLVRTQVALVLGHVTPETVEPGRGFMEIGFDSLTAVELRNRLGAVTGLRLPSTLIFDYPTPVALTGYVRSELIGAAGLATVVKSTAASDEPIAIVATALRYPGGINTPDDLWRFVMGGEHAITDFPTDRGWDLDGLFSTEPGRQGTSYAKTGGFLHEAAEFDPEFFGISPREALAMDPQQRLMLEVSWEAMERAGIDPASLKGSATGVFAGVIYNDYASRLNAVPEEIEGFLGTGASMSILSGRVAYTFGFEGPAISIDTACSSSLVAMHLAAQALRSGECDLALAGGVTVMSVPDPFIDFSKQNGLAPNGHCKSFSSSADGTAWSEGAGLVMLERLSDAQRNGRQILAVLRSSAVNQDGASSGLTAPNGPSQQRVIRQALANGGLSTSDVDAVEAHGTGTKLGDPIEAQAILATYGQDRPADLPLWLGSIKSNLGHTQGAAGVISVIKMVEAIRRGVLPRSLHIDEPTPQVEWSSGAVSLLTEPVSWPEVERPRRAGVSSFGMSGTNAHVIIEQAPVVVESEVERVAPAVLAWPLSARTSDALPAQAAKLRDYLADADLDSLDVAFSLVNKPRHDHRAAVVGASRDELLSALAMLADGEAPVRGRVGSGPVAFLFTGQGSQRVGMGEALYAAYPVFAAAYDEVRALLPALSDDLDQTGNAQPALFALEVALYRLVESWGVRPDFLVGHSIGELAAAHVAGVWSLEDAARIVTARGQLMQALPSGGVMISIQAAEDEVRAALVPGVDIAAINGPRSVVISGDASAASSVASRFEKTKRLKVSHAFHSAHMDGMLAEFRAVLESVRYSEPTIPLVSNVTGAIGTSVTEPEYWVRHVRDAVRFADGMAALEAAGVQRFVELGPDGTLSAMGAGCVADGVFIPLLRKDRDDLVSATTALAALDANGIDIDWAAIYADTGAQRVDLPTYAFQHKRYWVNSPSTPGDATGLGLGAAEHPLLGALVTLPDSDGLVLTGRLSLDSHRWLADHAVMGSVLLPGTAFVELAVRAGDELGLGSVRDLTLQAPLVLPESGGVQLRLTLDPANRSLSIYSRLQDAVGEPWTLHATGVLGDAGAADFDLAEWPPTGVTAIDVSGFYADAAGAGLSYGPVFQGLSAAWRRGEEIFAEVALPENTSADGFGLHPALLDAALHAIGLDGQEQARLPFAWSGVSLYAEGATALRVRVTPAGSGVRLQLADGTGAPVASVDALALRAVSADQFRARIDSLYSLDWIPVVASGEVSAQVHFAEGVHETLGVLQEWLAGDDSPLVIRTEGFATDPDVAAVWGLVRSAQSEHPGRFVLVDGPASAVGAAVSTGEPQVVVRDGELFVPRLVRAAVPENTDWTVSGTALITGGTGGLGAVVAKHLVTARGARDLVLTSRRGADAPGVSSLIEELSDLGASVRVEACDVADREALSALLSGISNLTTVVHAAGVLDDGVITALTPARLDAVLGPKAVAARNLHELTENLEQFILFSSVSGVLGGPGQGNYAAANAYLDALAALRAEQGLPATSVAYGLWTTGMGSTIDLAHTGFAALEPTEALALLDAACAGGNPLTVPVKLNLPALRNGDVPHTLRSLVRVSNRRAAQAPEAAGLRQRLAGLSDAEQERVIVELIRTQAALILGHDPAAIEAERAFSDVGFDSLTAVELRNRVGGTTGLPLPATLIFDYPTPLDLARYVRTELLGEIAEVSAVAAVGSDEPIAIVGMGCRYPGGVTTPEELWQLVASGTDGVSMFPTDRGWDLENLYHPDPDHQGTSYTREGGFLHEAAEFDPEFFGISPREALAMDPQQRLLLEVSWEAMERAGVDPASLKGSSTGVFAGVMYYDYGSRLTTVPDGVEGFLGTGTSGSILSGRVAYTFGFEGPAVSVDTACSSSLVALHWAAQALRSGECSMALAGGVTVMSTPDTFIGFSRQRGLAADGRCKSFGAGADGTGWAEGAGMLVLEKLSDAVRNGHPVLAVVRGSALNQDGASNGLTAPNGPSQQRVIRQALANAGITSSDVDLIEAHGTGTVLGDPIEAQAVLSTYGQDRSAPVWMGSIKSNIGHTQAAAGVGGIIKVVKAIEHGLMPQSLHLGELSPHVDWSSGDVSLLTSAQTWPDVDRPRRAAVSSFGISGTNAHVIIEQPPALALNDPFGASNALNDPLRAPNALNGSFSSSNASKEALAGDEQLVLVVSGRSEEAVQGQAAKLKGFLDGDTEARLNDVAVSLAAKPHHEFRAAVTGQRDELLAGLAALAAGEPAVNVLRGTATAGRLAMLFTGQGSQRAGMGRQLYDAFPVFAEAYDAVRKHLPAIDDGELDQTGNAQPALFALEVALYRLVESWGVRPDFLVGHSIGELAAAHVAGVWSLEDAAKIVEARGRLMQALPSGGAMISIRATEADVLPHLNDKVGIAAINGPESVVISGDAKAAKKIAKNFAKTKQLAVSHAFHSAHMDGMLTEFRAVLESVRYSEPTIPVVSNVTGCLADQVTEPEYWVRHVREAVRFADGMSWLAAEGVTRFLELGPDGTLSGMGANCVDGLFVPLLRKDRAEDASARTAVAELHNHGVKIDWTALLQGARIDLPTYAFQHKHYWLNSADAAADVASAGLESPDHPLLGAAVSLADGDGFLFTGRISRGTHPWLADHAVMGTVLVPGTALVELAVRAGDEAGCGVLEELTLQAPLVLADSAPVLLQVAVGALDASQRRSVAIFSRQGDAPWTEHAAGVLAPAGPPPSFSLAQWPPAGATAVDLSDVYEKLATSGLEYGPLFQGLRSVWTSDQEVYAEVALPEDTDVRRFGVHPALLDAVLHAIGFSETGREASGAMLPFAFNGVSLHATGATAVRVRITPADGTPGGFRLEIADGAGAPVAEVDSLVLRPISQDQLKAAGPSEQDWMFRVDWTPLAIGEPVEWIAHADLTDLTDETVVYTVAPSTGDVAADARAVSHQVLDVVQEWLAADHDATLVIRTSGAVAVDADVDVTDLAASTVWGLVRSAQSENPGRFVLVDAEDDALIGAAVATGEPQIAIRDGGLFAFRMATVASGGSLLPPAGEAAWRVDVHTKGALDNLALLPAPEMLRPLAGDEVRIGVRAAGVNFRDALNVLGMMGEAGMPGYEAAGVVVEVGGDVTDLAVGDKVMGMLDGGFGPVTITERSNLARIPDGWSFEEAASVPLVFLTAYYALHDLAGLRSGERVLIHAAAGGVGMAATQIARHRGAEVFGTASTAKQYVLRDNGIEHIGSSRTLDFEQEFLAATGGEGVDVVLDALAGDFVDASLRLLPRGGRFVEMGKTDVRDSAEVAAKHEGVRYTAFEVFEAGPQRIAAMWSELLELFEQGVLKPLPIRTWDIREAPKAFRFISQAKHIGKLVLTVPRELDPQGTVLVTGGTGGLGKLVAKRLVTEHGVQNLLLTSRRGADAPGAAELVAELNEAGARVEIAACDAADRDSLSALLSGIGNLTGVVHTAGVLDDGLITALTPERVDRVFGPKVDAAWNLHELTEDRDLAMFVVFSSVSGVLGGAGQANYAAANTFLDSLALHRRARGLAATSIAYGLWADGMGGAEEAARMGRDGFGALVPDEGLALFDLALAHGEAIAVPVKVDLPTVQANARTQPVPHVLRGLVRVSARRAAQAADTAGLRQRLLALPSAEQLRTLVEMVRGRAAMVLGHAGSDVVDPDRAFNDMGFDSLTAVELRNSIGAATGLRLPATVTFDYPTPLALAEYVRSELLGSETVITEGSAFTRDEVDEPIAVVAMGCRFPGGVTTAEQLWELLMSGEDAMSGFPDNRGWDVEGLYHPDPDHQGTTYSTEGGFLHDAADFDPEFFGISPREALAVDPQQRLLLEVSWEALERAGIPPASLKGSMSGVFAGVMYNDYAGRMSQIPDGFEGILGTGSLGSVASGRVAYTFGFEGPAVSVDTACSSSLVAVHLAMQALRNGECGLALAGGVTVMSSPSPFIEFSRQRGLASDGRCKAFANAADGVAWSEGAGMVLLEKLSDAERNGHPVLAVLRGSAVNQDGASNGLSAPNGPSQQRVIRQALANSRLSTSDVDAVEAHGTGTRLGDPIEAQALINTYGQDRPEDRPLRIGSVKSHIGHTQAAAGVAALIKMVKALEHGVLPQSMHIDAPSPHVDWSEGAVELLSEAAPWVAAQDRPRRAGISSFGISGTNAHVIIEQAPAAKPVRAERVGLAPAVLPWVLSARSDGALREQAARLLSFVDGKTDLDVAYSLVTTRARLDSRAAVIGKDHDELLAGLTALAGGEAAPNVVRGSASGGRLAILFSGQGSQRLGMGSGLHAAFPVFAAAFDEVCELLPGVREVIFGSDAEALERTGNAQPALFAIEVALFRLFESWGVRPDFLAGHSIGELAAAHVAGVFSLEDAARLVAARGHLMQALPSGGAMIALQATEEEVLPHLNDRVGIAAINGPTAVVISGAEDAVQQIAEVFDGQGRKTKRLAVSHAFHSVLMDDMLEEFRRVAESITYAAPRIPVVSNVTGALATDELIASPEYWVRHVRDAVRFADGVVALENAGVTRFLELGPDGTLSAMGAAAASEKASFVSAARKDRDEARTAVSALAHLDALGVAVDWDAFYDGTGSRIDLPTYAFQRKTYWLESKEGIADAADLGLVSAEHALLGASVALAEGDGAVLTGRISLGTHAWLADHAIMGQVLVPGTALLDLAIRAADEVGCAAVDELMLQSPLVLPTSGAVAIQVTVGELHGEHRALSIHSRQHNGEWTLHASGSLAVQDTSTAFTLAQWPPAGATEVDIDGAYEGLAEAGMQYGPQFQGLKAAWSRDGEIFAEVALPGTDVKGFGLHPALLDSALHAIGFTGGSSSARLPFAWNGVSLHATGASSLRVRIAPTGGDSVSLEIADGVGTPVASVESLALREVTAAQLASANRESLFQLVWRPVKSAAEVPWVSYEDLDGGEVPPVVVLSVDGRGDDVVAEAHACTRRALEVAQEWIASDNESILVIRTVGATGGGDIAAATALGLLRSAQTESPDRIVLVDTDTDADDLIGAAVGTGESQIAVRDGEFRAPRLVKAAAPEGEAADWTGTVLITGGTGGLGGKLAAHLVTEHGVGDLVLTSRRGESAPGALELRTTLEELGATVTIAACDAADRDSLSALLSTIPNLTGVIHAAGVLDDGAISSLTPERVDAVLRAKVDAAWNLHELTGDLAHFVLFSSFAGVVGAPGQGNYAAANSFLDALATKRRASGLAATSLAWGLWADGMGGAKEAARMGRDGFGALGIEEGMALFDAALAHGEPVVVPVKLDVSKLGAVPPLLRELVRAPGRRLAQAAAEGQADALKQRLAGLSDAEALEVLVDLVRTQVAAVLGHASAEEIEPGRAFNDLGFDSLTAVELRNSLGAATGLRLPTTLVFDYPAPDALAKYLQAEVVPAAPSGAPVVSEIAKLEALLSSTDPASTGSEDVEHRLRSLVALWEERTRAARGTAHSDDNADLDSVNSMDDIFQLLDDELGAS</sequence>
<evidence type="ECO:0000256" key="3">
    <source>
        <dbReference type="ARBA" id="ARBA00022450"/>
    </source>
</evidence>
<keyword evidence="5" id="KW-0808">Transferase</keyword>
<dbReference type="InterPro" id="IPR057326">
    <property type="entry name" value="KR_dom"/>
</dbReference>
<dbReference type="InterPro" id="IPR020807">
    <property type="entry name" value="PKS_DH"/>
</dbReference>
<evidence type="ECO:0000256" key="10">
    <source>
        <dbReference type="SAM" id="MobiDB-lite"/>
    </source>
</evidence>
<dbReference type="Pfam" id="PF00698">
    <property type="entry name" value="Acyl_transf_1"/>
    <property type="match status" value="4"/>
</dbReference>
<dbReference type="InterPro" id="IPR036736">
    <property type="entry name" value="ACP-like_sf"/>
</dbReference>
<dbReference type="InterPro" id="IPR050091">
    <property type="entry name" value="PKS_NRPS_Biosynth_Enz"/>
</dbReference>
<evidence type="ECO:0000256" key="8">
    <source>
        <dbReference type="ARBA" id="ARBA00023315"/>
    </source>
</evidence>
<dbReference type="PROSITE" id="PS52019">
    <property type="entry name" value="PKS_MFAS_DH"/>
    <property type="match status" value="4"/>
</dbReference>
<dbReference type="InterPro" id="IPR016039">
    <property type="entry name" value="Thiolase-like"/>
</dbReference>
<dbReference type="PROSITE" id="PS01162">
    <property type="entry name" value="QOR_ZETA_CRYSTAL"/>
    <property type="match status" value="2"/>
</dbReference>
<dbReference type="InterPro" id="IPR016035">
    <property type="entry name" value="Acyl_Trfase/lysoPLipase"/>
</dbReference>
<dbReference type="SUPFAM" id="SSF52151">
    <property type="entry name" value="FabD/lysophospholipase-like"/>
    <property type="match status" value="4"/>
</dbReference>
<feature type="region of interest" description="C-terminal hotdog fold" evidence="9">
    <location>
        <begin position="6670"/>
        <end position="6803"/>
    </location>
</feature>
<dbReference type="SUPFAM" id="SSF53901">
    <property type="entry name" value="Thiolase-like"/>
    <property type="match status" value="4"/>
</dbReference>
<keyword evidence="4" id="KW-0597">Phosphoprotein</keyword>
<feature type="domain" description="Carrier" evidence="11">
    <location>
        <begin position="3546"/>
        <end position="3620"/>
    </location>
</feature>
<dbReference type="InterPro" id="IPR011032">
    <property type="entry name" value="GroES-like_sf"/>
</dbReference>
<evidence type="ECO:0000256" key="4">
    <source>
        <dbReference type="ARBA" id="ARBA00022553"/>
    </source>
</evidence>
<feature type="domain" description="Carrier" evidence="11">
    <location>
        <begin position="5561"/>
        <end position="5636"/>
    </location>
</feature>
<dbReference type="InterPro" id="IPR013968">
    <property type="entry name" value="PKS_KR"/>
</dbReference>
<dbReference type="InterPro" id="IPR036291">
    <property type="entry name" value="NAD(P)-bd_dom_sf"/>
</dbReference>
<dbReference type="SMART" id="SM00829">
    <property type="entry name" value="PKS_ER"/>
    <property type="match status" value="2"/>
</dbReference>
<dbReference type="Pfam" id="PF08659">
    <property type="entry name" value="KR"/>
    <property type="match status" value="4"/>
</dbReference>
<dbReference type="InterPro" id="IPR020841">
    <property type="entry name" value="PKS_Beta-ketoAc_synthase_dom"/>
</dbReference>
<feature type="active site" description="Proton donor; for dehydratase activity" evidence="9">
    <location>
        <position position="6728"/>
    </location>
</feature>
<feature type="domain" description="Carrier" evidence="11">
    <location>
        <begin position="7230"/>
        <end position="7305"/>
    </location>
</feature>
<dbReference type="Pfam" id="PF14765">
    <property type="entry name" value="PS-DH"/>
    <property type="match status" value="4"/>
</dbReference>
<dbReference type="Pfam" id="PF16197">
    <property type="entry name" value="KAsynt_C_assoc"/>
    <property type="match status" value="4"/>
</dbReference>
<feature type="domain" description="Carrier" evidence="11">
    <location>
        <begin position="1937"/>
        <end position="2012"/>
    </location>
</feature>
<feature type="active site" description="Proton donor; for dehydratase activity" evidence="9">
    <location>
        <position position="4719"/>
    </location>
</feature>
<feature type="active site" description="Proton acceptor; for dehydratase activity" evidence="9">
    <location>
        <position position="951"/>
    </location>
</feature>
<dbReference type="InterPro" id="IPR014030">
    <property type="entry name" value="Ketoacyl_synth_N"/>
</dbReference>
<evidence type="ECO:0000256" key="1">
    <source>
        <dbReference type="ARBA" id="ARBA00001957"/>
    </source>
</evidence>
<dbReference type="Gene3D" id="3.40.50.720">
    <property type="entry name" value="NAD(P)-binding Rossmann-like Domain"/>
    <property type="match status" value="6"/>
</dbReference>
<feature type="domain" description="Ketosynthase family 3 (KS3)" evidence="12">
    <location>
        <begin position="5655"/>
        <end position="6082"/>
    </location>
</feature>
<feature type="domain" description="Ketosynthase family 3 (KS3)" evidence="12">
    <location>
        <begin position="3636"/>
        <end position="4060"/>
    </location>
</feature>
<dbReference type="CDD" id="cd08956">
    <property type="entry name" value="KR_3_FAS_SDR_x"/>
    <property type="match status" value="4"/>
</dbReference>
<dbReference type="CDD" id="cd05195">
    <property type="entry name" value="enoyl_red"/>
    <property type="match status" value="2"/>
</dbReference>
<keyword evidence="7" id="KW-0511">Multifunctional enzyme</keyword>
<dbReference type="SUPFAM" id="SSF50129">
    <property type="entry name" value="GroES-like"/>
    <property type="match status" value="2"/>
</dbReference>
<evidence type="ECO:0000256" key="6">
    <source>
        <dbReference type="ARBA" id="ARBA00023194"/>
    </source>
</evidence>
<dbReference type="SMART" id="SM00823">
    <property type="entry name" value="PKS_PP"/>
    <property type="match status" value="4"/>
</dbReference>
<dbReference type="InterPro" id="IPR049900">
    <property type="entry name" value="PKS_mFAS_DH"/>
</dbReference>
<feature type="domain" description="PKS/mFAS DH" evidence="13">
    <location>
        <begin position="2893"/>
        <end position="3156"/>
    </location>
</feature>
<dbReference type="PROSITE" id="PS00012">
    <property type="entry name" value="PHOSPHOPANTETHEINE"/>
    <property type="match status" value="4"/>
</dbReference>
<organism evidence="14 15">
    <name type="scientific">Allokutzneria multivorans</name>
    <dbReference type="NCBI Taxonomy" id="1142134"/>
    <lineage>
        <taxon>Bacteria</taxon>
        <taxon>Bacillati</taxon>
        <taxon>Actinomycetota</taxon>
        <taxon>Actinomycetes</taxon>
        <taxon>Pseudonocardiales</taxon>
        <taxon>Pseudonocardiaceae</taxon>
        <taxon>Allokutzneria</taxon>
    </lineage>
</organism>
<proteinExistence type="predicted"/>
<evidence type="ECO:0000259" key="12">
    <source>
        <dbReference type="PROSITE" id="PS52004"/>
    </source>
</evidence>
<dbReference type="InterPro" id="IPR016036">
    <property type="entry name" value="Malonyl_transacylase_ACP-bd"/>
</dbReference>
<feature type="active site" description="Proton donor; for dehydratase activity" evidence="9">
    <location>
        <position position="3083"/>
    </location>
</feature>
<dbReference type="CDD" id="cd00833">
    <property type="entry name" value="PKS"/>
    <property type="match status" value="4"/>
</dbReference>
<dbReference type="Pfam" id="PF02801">
    <property type="entry name" value="Ketoacyl-synt_C"/>
    <property type="match status" value="4"/>
</dbReference>
<dbReference type="InterPro" id="IPR014043">
    <property type="entry name" value="Acyl_transferase_dom"/>
</dbReference>
<accession>A0ABP7QS26</accession>
<feature type="region of interest" description="N-terminal hotdog fold" evidence="9">
    <location>
        <begin position="2893"/>
        <end position="3013"/>
    </location>
</feature>
<feature type="domain" description="Ketosynthase family 3 (KS3)" evidence="12">
    <location>
        <begin position="59"/>
        <end position="482"/>
    </location>
</feature>
<evidence type="ECO:0000259" key="13">
    <source>
        <dbReference type="PROSITE" id="PS52019"/>
    </source>
</evidence>
<dbReference type="Gene3D" id="3.10.129.110">
    <property type="entry name" value="Polyketide synthase dehydratase"/>
    <property type="match status" value="4"/>
</dbReference>